<dbReference type="Gene3D" id="1.50.10.10">
    <property type="match status" value="1"/>
</dbReference>
<dbReference type="OrthoDB" id="410058at2759"/>
<dbReference type="PANTHER" id="PTHR10412">
    <property type="entry name" value="MANNOSYL-OLIGOSACCHARIDE GLUCOSIDASE"/>
    <property type="match status" value="1"/>
</dbReference>
<proteinExistence type="inferred from homology"/>
<evidence type="ECO:0000256" key="6">
    <source>
        <dbReference type="ARBA" id="ARBA00022968"/>
    </source>
</evidence>
<evidence type="ECO:0000256" key="8">
    <source>
        <dbReference type="ARBA" id="ARBA00023136"/>
    </source>
</evidence>
<dbReference type="InterPro" id="IPR031335">
    <property type="entry name" value="Glyco_hydro_63_C"/>
</dbReference>
<dbReference type="PANTHER" id="PTHR10412:SF11">
    <property type="entry name" value="MANNOSYL-OLIGOSACCHARIDE GLUCOSIDASE"/>
    <property type="match status" value="1"/>
</dbReference>
<keyword evidence="3" id="KW-0812">Transmembrane</keyword>
<sequence>MYDIGSSLGLPAPAVERYRTAAAALSDPAGLQRLHYFGERGWFADWGTHTEDVALQIKSVTVPGADGQLPQRRDVSKRVSRSLPLPQYVPQFGYVSLFPLIMRLLPAGGDAAAVAALAAAADGSDAGSGGGQGAELLLQQLSLLTDPSLLWSPHGLRSLATTASLYKKRNTADDPPYWRGQIWLNINYLVLRALSYYATAAGADSEAGLAAAAAHEQLRSALLTSVVGGYKRNGYLYEQYDDETGRGTSSHPFTGWTALITLIAAQEY</sequence>
<accession>A0A2J7ZI03</accession>
<keyword evidence="6" id="KW-0735">Signal-anchor</keyword>
<evidence type="ECO:0000259" key="12">
    <source>
        <dbReference type="Pfam" id="PF03200"/>
    </source>
</evidence>
<evidence type="ECO:0000256" key="10">
    <source>
        <dbReference type="ARBA" id="ARBA00023295"/>
    </source>
</evidence>
<dbReference type="Pfam" id="PF03200">
    <property type="entry name" value="Glyco_hydro_63"/>
    <property type="match status" value="2"/>
</dbReference>
<keyword evidence="7" id="KW-1133">Transmembrane helix</keyword>
<comment type="similarity">
    <text evidence="2">Belongs to the glycosyl hydrolase 63 family.</text>
</comment>
<dbReference type="Proteomes" id="UP000236333">
    <property type="component" value="Unassembled WGS sequence"/>
</dbReference>
<keyword evidence="4" id="KW-0378">Hydrolase</keyword>
<keyword evidence="10" id="KW-0326">Glycosidase</keyword>
<dbReference type="EMBL" id="PGGS01001966">
    <property type="protein sequence ID" value="PNG99898.1"/>
    <property type="molecule type" value="Genomic_DNA"/>
</dbReference>
<dbReference type="EC" id="3.2.1.106" evidence="11"/>
<comment type="caution">
    <text evidence="13">The sequence shown here is derived from an EMBL/GenBank/DDBJ whole genome shotgun (WGS) entry which is preliminary data.</text>
</comment>
<feature type="domain" description="Glycosyl hydrolase family 63 C-terminal" evidence="12">
    <location>
        <begin position="6"/>
        <end position="107"/>
    </location>
</feature>
<dbReference type="AlphaFoldDB" id="A0A2J7ZI03"/>
<evidence type="ECO:0000256" key="9">
    <source>
        <dbReference type="ARBA" id="ARBA00023180"/>
    </source>
</evidence>
<dbReference type="GO" id="GO:0006487">
    <property type="term" value="P:protein N-linked glycosylation"/>
    <property type="evidence" value="ECO:0007669"/>
    <property type="project" value="TreeGrafter"/>
</dbReference>
<reference evidence="13 14" key="1">
    <citation type="journal article" date="2017" name="Mol. Biol. Evol.">
        <title>The 4-celled Tetrabaena socialis nuclear genome reveals the essential components for genetic control of cell number at the origin of multicellularity in the volvocine lineage.</title>
        <authorList>
            <person name="Featherston J."/>
            <person name="Arakaki Y."/>
            <person name="Hanschen E.R."/>
            <person name="Ferris P.J."/>
            <person name="Michod R.E."/>
            <person name="Olson B.J.S.C."/>
            <person name="Nozaki H."/>
            <person name="Durand P.M."/>
        </authorList>
    </citation>
    <scope>NUCLEOTIDE SEQUENCE [LARGE SCALE GENOMIC DNA]</scope>
    <source>
        <strain evidence="13 14">NIES-571</strain>
    </source>
</reference>
<evidence type="ECO:0000256" key="11">
    <source>
        <dbReference type="ARBA" id="ARBA00038888"/>
    </source>
</evidence>
<evidence type="ECO:0000313" key="13">
    <source>
        <dbReference type="EMBL" id="PNG99898.1"/>
    </source>
</evidence>
<keyword evidence="8" id="KW-0472">Membrane</keyword>
<dbReference type="GO" id="GO:0004573">
    <property type="term" value="F:Glc3Man9GlcNAc2 oligosaccharide glucosidase activity"/>
    <property type="evidence" value="ECO:0007669"/>
    <property type="project" value="UniProtKB-EC"/>
</dbReference>
<organism evidence="13 14">
    <name type="scientific">Tetrabaena socialis</name>
    <dbReference type="NCBI Taxonomy" id="47790"/>
    <lineage>
        <taxon>Eukaryota</taxon>
        <taxon>Viridiplantae</taxon>
        <taxon>Chlorophyta</taxon>
        <taxon>core chlorophytes</taxon>
        <taxon>Chlorophyceae</taxon>
        <taxon>CS clade</taxon>
        <taxon>Chlamydomonadales</taxon>
        <taxon>Tetrabaenaceae</taxon>
        <taxon>Tetrabaena</taxon>
    </lineage>
</organism>
<dbReference type="InterPro" id="IPR012341">
    <property type="entry name" value="6hp_glycosidase-like_sf"/>
</dbReference>
<name>A0A2J7ZI03_9CHLO</name>
<keyword evidence="5" id="KW-0256">Endoplasmic reticulum</keyword>
<evidence type="ECO:0000256" key="7">
    <source>
        <dbReference type="ARBA" id="ARBA00022989"/>
    </source>
</evidence>
<evidence type="ECO:0000256" key="1">
    <source>
        <dbReference type="ARBA" id="ARBA00004648"/>
    </source>
</evidence>
<evidence type="ECO:0000256" key="3">
    <source>
        <dbReference type="ARBA" id="ARBA00022692"/>
    </source>
</evidence>
<evidence type="ECO:0000256" key="4">
    <source>
        <dbReference type="ARBA" id="ARBA00022801"/>
    </source>
</evidence>
<evidence type="ECO:0000256" key="5">
    <source>
        <dbReference type="ARBA" id="ARBA00022824"/>
    </source>
</evidence>
<dbReference type="InterPro" id="IPR004888">
    <property type="entry name" value="Glycoside_hydrolase_63"/>
</dbReference>
<dbReference type="SUPFAM" id="SSF48208">
    <property type="entry name" value="Six-hairpin glycosidases"/>
    <property type="match status" value="1"/>
</dbReference>
<dbReference type="GO" id="GO:0005789">
    <property type="term" value="C:endoplasmic reticulum membrane"/>
    <property type="evidence" value="ECO:0007669"/>
    <property type="project" value="UniProtKB-SubCell"/>
</dbReference>
<evidence type="ECO:0000256" key="2">
    <source>
        <dbReference type="ARBA" id="ARBA00010833"/>
    </source>
</evidence>
<comment type="subcellular location">
    <subcellularLocation>
        <location evidence="1">Endoplasmic reticulum membrane</location>
        <topology evidence="1">Single-pass type II membrane protein</topology>
    </subcellularLocation>
</comment>
<gene>
    <name evidence="13" type="ORF">TSOC_014312</name>
</gene>
<dbReference type="InterPro" id="IPR008928">
    <property type="entry name" value="6-hairpin_glycosidase_sf"/>
</dbReference>
<keyword evidence="14" id="KW-1185">Reference proteome</keyword>
<feature type="domain" description="Glycosyl hydrolase family 63 C-terminal" evidence="12">
    <location>
        <begin position="136"/>
        <end position="265"/>
    </location>
</feature>
<protein>
    <recommendedName>
        <fullName evidence="11">mannosyl-oligosaccharide glucosidase</fullName>
        <ecNumber evidence="11">3.2.1.106</ecNumber>
    </recommendedName>
</protein>
<dbReference type="GO" id="GO:0009311">
    <property type="term" value="P:oligosaccharide metabolic process"/>
    <property type="evidence" value="ECO:0007669"/>
    <property type="project" value="InterPro"/>
</dbReference>
<keyword evidence="9" id="KW-0325">Glycoprotein</keyword>
<evidence type="ECO:0000313" key="14">
    <source>
        <dbReference type="Proteomes" id="UP000236333"/>
    </source>
</evidence>